<gene>
    <name evidence="2" type="ORF">EC973_004581</name>
</gene>
<sequence>MVELSIPPSNVKRSKKPVPLFGLFRKSKPTDPIRSPRIDQLGSGFNVPVSSIVPEPTLSDPYAPPNIKSTYSSRKTPCTPNSEQTNARHHSRPRSKSLGKDSSAHSQFRPCARSLTVREQTLNKLCQRELLGSNADAVPPSHPIPPLPAIPVQHQGIPMSPRKPTAPITTAPNSPLLPNHHHGIRKISSAHDLHKAAKHQRDRINATVERIPLPKVDLARSRSLNTPKKPRLPEVTSEVPLPSNNPARQAPRLGGHIRVASASDSTRRYDGSSRGKDDDDDDDDIPLAAAAGMIPLSAASKYRTNNKHRPSSLLNDNDEDEDDKDLVPIAVLTQKESIRDQDEYLSAADKYKEKVKERLNLDKGNNDDDDDDDIPISISHMRTLRNQPQQTSRPAVMDMWSSPATQMV</sequence>
<protein>
    <submittedName>
        <fullName evidence="2">Uncharacterized protein</fullName>
    </submittedName>
</protein>
<feature type="compositionally biased region" description="Polar residues" evidence="1">
    <location>
        <begin position="384"/>
        <end position="393"/>
    </location>
</feature>
<evidence type="ECO:0000256" key="1">
    <source>
        <dbReference type="SAM" id="MobiDB-lite"/>
    </source>
</evidence>
<feature type="region of interest" description="Disordered" evidence="1">
    <location>
        <begin position="361"/>
        <end position="408"/>
    </location>
</feature>
<feature type="compositionally biased region" description="Basic residues" evidence="1">
    <location>
        <begin position="87"/>
        <end position="97"/>
    </location>
</feature>
<comment type="caution">
    <text evidence="2">The sequence shown here is derived from an EMBL/GenBank/DDBJ whole genome shotgun (WGS) entry which is preliminary data.</text>
</comment>
<feature type="compositionally biased region" description="Polar residues" evidence="1">
    <location>
        <begin position="67"/>
        <end position="85"/>
    </location>
</feature>
<organism evidence="2 3">
    <name type="scientific">Apophysomyces ossiformis</name>
    <dbReference type="NCBI Taxonomy" id="679940"/>
    <lineage>
        <taxon>Eukaryota</taxon>
        <taxon>Fungi</taxon>
        <taxon>Fungi incertae sedis</taxon>
        <taxon>Mucoromycota</taxon>
        <taxon>Mucoromycotina</taxon>
        <taxon>Mucoromycetes</taxon>
        <taxon>Mucorales</taxon>
        <taxon>Mucorineae</taxon>
        <taxon>Mucoraceae</taxon>
        <taxon>Apophysomyces</taxon>
    </lineage>
</organism>
<reference evidence="2" key="1">
    <citation type="submission" date="2020-01" db="EMBL/GenBank/DDBJ databases">
        <title>Genome Sequencing of Three Apophysomyces-Like Fungal Strains Confirms a Novel Fungal Genus in the Mucoromycota with divergent Burkholderia-like Endosymbiotic Bacteria.</title>
        <authorList>
            <person name="Stajich J.E."/>
            <person name="Macias A.M."/>
            <person name="Carter-House D."/>
            <person name="Lovett B."/>
            <person name="Kasson L.R."/>
            <person name="Berry K."/>
            <person name="Grigoriev I."/>
            <person name="Chang Y."/>
            <person name="Spatafora J."/>
            <person name="Kasson M.T."/>
        </authorList>
    </citation>
    <scope>NUCLEOTIDE SEQUENCE</scope>
    <source>
        <strain evidence="2">NRRL A-21654</strain>
    </source>
</reference>
<name>A0A8H7BS98_9FUNG</name>
<dbReference type="AlphaFoldDB" id="A0A8H7BS98"/>
<feature type="region of interest" description="Disordered" evidence="1">
    <location>
        <begin position="219"/>
        <end position="286"/>
    </location>
</feature>
<keyword evidence="3" id="KW-1185">Reference proteome</keyword>
<evidence type="ECO:0000313" key="3">
    <source>
        <dbReference type="Proteomes" id="UP000605846"/>
    </source>
</evidence>
<proteinExistence type="predicted"/>
<accession>A0A8H7BS98</accession>
<dbReference type="Proteomes" id="UP000605846">
    <property type="component" value="Unassembled WGS sequence"/>
</dbReference>
<feature type="compositionally biased region" description="Basic and acidic residues" evidence="1">
    <location>
        <begin position="265"/>
        <end position="277"/>
    </location>
</feature>
<dbReference type="OrthoDB" id="2290247at2759"/>
<feature type="region of interest" description="Disordered" evidence="1">
    <location>
        <begin position="301"/>
        <end position="322"/>
    </location>
</feature>
<feature type="region of interest" description="Disordered" evidence="1">
    <location>
        <begin position="1"/>
        <end position="110"/>
    </location>
</feature>
<evidence type="ECO:0000313" key="2">
    <source>
        <dbReference type="EMBL" id="KAF7729325.1"/>
    </source>
</evidence>
<dbReference type="EMBL" id="JABAYA010000026">
    <property type="protein sequence ID" value="KAF7729325.1"/>
    <property type="molecule type" value="Genomic_DNA"/>
</dbReference>
<feature type="compositionally biased region" description="Basic and acidic residues" evidence="1">
    <location>
        <begin position="28"/>
        <end position="37"/>
    </location>
</feature>